<evidence type="ECO:0008006" key="3">
    <source>
        <dbReference type="Google" id="ProtNLM"/>
    </source>
</evidence>
<name>A0A3B0BVN0_9BACL</name>
<gene>
    <name evidence="1" type="ORF">D7M11_24130</name>
</gene>
<dbReference type="Proteomes" id="UP000282311">
    <property type="component" value="Unassembled WGS sequence"/>
</dbReference>
<sequence length="128" mass="14721">MMNVMARLALAIILIVQLVGCLDHPKNTGEQTKLKSLETQEKAAIKVLYPNKNTFFNNYGNYFNSKFPNVEFDVVPTQSIVSTQEIRQLIETENPDVLFLPTEQYEAFSNENMLMNLENLIKQSEFDI</sequence>
<dbReference type="Gene3D" id="3.40.190.10">
    <property type="entry name" value="Periplasmic binding protein-like II"/>
    <property type="match status" value="1"/>
</dbReference>
<evidence type="ECO:0000313" key="1">
    <source>
        <dbReference type="EMBL" id="RKN77112.1"/>
    </source>
</evidence>
<dbReference type="RefSeq" id="WP_120749821.1">
    <property type="nucleotide sequence ID" value="NZ_RBAH01000020.1"/>
</dbReference>
<protein>
    <recommendedName>
        <fullName evidence="3">Extracellular solute-binding protein</fullName>
    </recommendedName>
</protein>
<organism evidence="1 2">
    <name type="scientific">Paenibacillus ginsengarvi</name>
    <dbReference type="NCBI Taxonomy" id="400777"/>
    <lineage>
        <taxon>Bacteria</taxon>
        <taxon>Bacillati</taxon>
        <taxon>Bacillota</taxon>
        <taxon>Bacilli</taxon>
        <taxon>Bacillales</taxon>
        <taxon>Paenibacillaceae</taxon>
        <taxon>Paenibacillus</taxon>
    </lineage>
</organism>
<dbReference type="EMBL" id="RBAH01000020">
    <property type="protein sequence ID" value="RKN77112.1"/>
    <property type="molecule type" value="Genomic_DNA"/>
</dbReference>
<dbReference type="AlphaFoldDB" id="A0A3B0BVN0"/>
<evidence type="ECO:0000313" key="2">
    <source>
        <dbReference type="Proteomes" id="UP000282311"/>
    </source>
</evidence>
<keyword evidence="2" id="KW-1185">Reference proteome</keyword>
<comment type="caution">
    <text evidence="1">The sequence shown here is derived from an EMBL/GenBank/DDBJ whole genome shotgun (WGS) entry which is preliminary data.</text>
</comment>
<accession>A0A3B0BVN0</accession>
<reference evidence="1 2" key="1">
    <citation type="journal article" date="2007" name="Int. J. Syst. Evol. Microbiol.">
        <title>Paenibacillus ginsengarvi sp. nov., isolated from soil from ginseng cultivation.</title>
        <authorList>
            <person name="Yoon M.H."/>
            <person name="Ten L.N."/>
            <person name="Im W.T."/>
        </authorList>
    </citation>
    <scope>NUCLEOTIDE SEQUENCE [LARGE SCALE GENOMIC DNA]</scope>
    <source>
        <strain evidence="1 2">KCTC 13059</strain>
    </source>
</reference>
<proteinExistence type="predicted"/>